<reference evidence="1 2" key="1">
    <citation type="journal article" date="2019" name="Sci. Rep.">
        <title>Orb-weaving spider Araneus ventricosus genome elucidates the spidroin gene catalogue.</title>
        <authorList>
            <person name="Kono N."/>
            <person name="Nakamura H."/>
            <person name="Ohtoshi R."/>
            <person name="Moran D.A.P."/>
            <person name="Shinohara A."/>
            <person name="Yoshida Y."/>
            <person name="Fujiwara M."/>
            <person name="Mori M."/>
            <person name="Tomita M."/>
            <person name="Arakawa K."/>
        </authorList>
    </citation>
    <scope>NUCLEOTIDE SEQUENCE [LARGE SCALE GENOMIC DNA]</scope>
</reference>
<dbReference type="Proteomes" id="UP000499080">
    <property type="component" value="Unassembled WGS sequence"/>
</dbReference>
<gene>
    <name evidence="1" type="ORF">AVEN_14828_1</name>
</gene>
<keyword evidence="2" id="KW-1185">Reference proteome</keyword>
<dbReference type="EMBL" id="BGPR01143287">
    <property type="protein sequence ID" value="GBN72052.1"/>
    <property type="molecule type" value="Genomic_DNA"/>
</dbReference>
<comment type="caution">
    <text evidence="1">The sequence shown here is derived from an EMBL/GenBank/DDBJ whole genome shotgun (WGS) entry which is preliminary data.</text>
</comment>
<proteinExistence type="predicted"/>
<evidence type="ECO:0000313" key="1">
    <source>
        <dbReference type="EMBL" id="GBN72052.1"/>
    </source>
</evidence>
<sequence>MRLEVIRCPELKTEISSILRTPFQQEKTREVQYKSLNFQMHDFGCDKCIIYDQPINSTSFLQETVLFGDSSLKYKSVLLKNCRDFAIRLSNKTMLNRQI</sequence>
<evidence type="ECO:0000313" key="2">
    <source>
        <dbReference type="Proteomes" id="UP000499080"/>
    </source>
</evidence>
<protein>
    <submittedName>
        <fullName evidence="1">Uncharacterized protein</fullName>
    </submittedName>
</protein>
<accession>A0A4Y2R8G6</accession>
<name>A0A4Y2R8G6_ARAVE</name>
<dbReference type="AlphaFoldDB" id="A0A4Y2R8G6"/>
<organism evidence="1 2">
    <name type="scientific">Araneus ventricosus</name>
    <name type="common">Orbweaver spider</name>
    <name type="synonym">Epeira ventricosa</name>
    <dbReference type="NCBI Taxonomy" id="182803"/>
    <lineage>
        <taxon>Eukaryota</taxon>
        <taxon>Metazoa</taxon>
        <taxon>Ecdysozoa</taxon>
        <taxon>Arthropoda</taxon>
        <taxon>Chelicerata</taxon>
        <taxon>Arachnida</taxon>
        <taxon>Araneae</taxon>
        <taxon>Araneomorphae</taxon>
        <taxon>Entelegynae</taxon>
        <taxon>Araneoidea</taxon>
        <taxon>Araneidae</taxon>
        <taxon>Araneus</taxon>
    </lineage>
</organism>